<evidence type="ECO:0000313" key="1">
    <source>
        <dbReference type="EMBL" id="RDX54573.1"/>
    </source>
</evidence>
<name>A0A371DPV6_9APHY</name>
<reference evidence="1 2" key="1">
    <citation type="journal article" date="2018" name="Biotechnol. Biofuels">
        <title>Integrative visual omics of the white-rot fungus Polyporus brumalis exposes the biotechnological potential of its oxidative enzymes for delignifying raw plant biomass.</title>
        <authorList>
            <person name="Miyauchi S."/>
            <person name="Rancon A."/>
            <person name="Drula E."/>
            <person name="Hage H."/>
            <person name="Chaduli D."/>
            <person name="Favel A."/>
            <person name="Grisel S."/>
            <person name="Henrissat B."/>
            <person name="Herpoel-Gimbert I."/>
            <person name="Ruiz-Duenas F.J."/>
            <person name="Chevret D."/>
            <person name="Hainaut M."/>
            <person name="Lin J."/>
            <person name="Wang M."/>
            <person name="Pangilinan J."/>
            <person name="Lipzen A."/>
            <person name="Lesage-Meessen L."/>
            <person name="Navarro D."/>
            <person name="Riley R."/>
            <person name="Grigoriev I.V."/>
            <person name="Zhou S."/>
            <person name="Raouche S."/>
            <person name="Rosso M.N."/>
        </authorList>
    </citation>
    <scope>NUCLEOTIDE SEQUENCE [LARGE SCALE GENOMIC DNA]</scope>
    <source>
        <strain evidence="1 2">BRFM 1820</strain>
    </source>
</reference>
<protein>
    <submittedName>
        <fullName evidence="1">Uncharacterized protein</fullName>
    </submittedName>
</protein>
<dbReference type="AlphaFoldDB" id="A0A371DPV6"/>
<dbReference type="Proteomes" id="UP000256964">
    <property type="component" value="Unassembled WGS sequence"/>
</dbReference>
<sequence>MVIFEAAERLYTRSCSFPTTSILHHHRAHGTLNAPLKARKLQRLSMFQYAVSGDNSREQLHASFLLRKRSPSGKPRVNGRSQFIVSQLCCDDRPSHDTQRHIRQVILCILGRHMRSRLLCAQATCMASRRRIYGSFVLRCFATVCAPSSICMGHLHQELPPLAARRSTLTSARP</sequence>
<proteinExistence type="predicted"/>
<organism evidence="1 2">
    <name type="scientific">Lentinus brumalis</name>
    <dbReference type="NCBI Taxonomy" id="2498619"/>
    <lineage>
        <taxon>Eukaryota</taxon>
        <taxon>Fungi</taxon>
        <taxon>Dikarya</taxon>
        <taxon>Basidiomycota</taxon>
        <taxon>Agaricomycotina</taxon>
        <taxon>Agaricomycetes</taxon>
        <taxon>Polyporales</taxon>
        <taxon>Polyporaceae</taxon>
        <taxon>Lentinus</taxon>
    </lineage>
</organism>
<gene>
    <name evidence="1" type="ORF">OH76DRAFT_978624</name>
</gene>
<keyword evidence="2" id="KW-1185">Reference proteome</keyword>
<accession>A0A371DPV6</accession>
<evidence type="ECO:0000313" key="2">
    <source>
        <dbReference type="Proteomes" id="UP000256964"/>
    </source>
</evidence>
<dbReference type="EMBL" id="KZ857384">
    <property type="protein sequence ID" value="RDX54573.1"/>
    <property type="molecule type" value="Genomic_DNA"/>
</dbReference>